<sequence length="692" mass="76966">MGVIPRDNGPHDFTHWNGKPYKPEAETIEFQDGTICKAPYKVSPVDGKTNAIPHDTNHVKKLAKNAIPAWDRRKHAYKDRACKYYQVIEYDPGVTALQVARQIDVCLACGHFVHLMGFPSQYALQNFHWSKEGFEAHLAVLPAKRFQAQDAEKRTESIKTGNKDIYDRYNIEEFCNHVHNDASTVSCAIMDAPVLKASPPLFMQSIDHAHTAYVAGGDDKYRKSIPIDVKKSEGWTLYHTGGYHTYNHFDSNGYATYVTIVDGAKCWVFGRHPDLPKCKNKDDYHSASAKVGAGTVKFPEDLERFYVWAVPGDILIQPPGQFHEVYTPIPTVSTGGHFYSFDTMHLSETAMYFNHNRRGVDTNFNHPSTSLTACLMMNSIKDRGPREYSKKGLMGLCMVVTKSKHYFRHFYLDPDHALKKMMQTQRALKKGRPDPHAKPPAEATTTPNPSQQEPPVTEVVLNEVMIDRAQALENARTLIELLKFDFDFGLSLDNKQTSQYAFKDGLFTPGETVFLTEEILSKLNAYVPLLPGEEDAFSSDYTEPEDGLDDDDDDLADEEEEEEDGSEYEEPVAKSLKRKAAATSRSKKGKGVAVPVAKKRKSASTSKASASKAAGPSNAKKGKSVVTPNASASNTAGPSNAKKRKAEGRLEAVAPKQPRLKIVLPARKPSTENDDEKGPGGDDEESDLTEIE</sequence>
<feature type="compositionally biased region" description="Polar residues" evidence="1">
    <location>
        <begin position="443"/>
        <end position="454"/>
    </location>
</feature>
<feature type="compositionally biased region" description="Low complexity" evidence="1">
    <location>
        <begin position="603"/>
        <end position="619"/>
    </location>
</feature>
<evidence type="ECO:0008006" key="4">
    <source>
        <dbReference type="Google" id="ProtNLM"/>
    </source>
</evidence>
<evidence type="ECO:0000256" key="1">
    <source>
        <dbReference type="SAM" id="MobiDB-lite"/>
    </source>
</evidence>
<dbReference type="EMBL" id="RWJN01000758">
    <property type="protein sequence ID" value="TCD59763.1"/>
    <property type="molecule type" value="Genomic_DNA"/>
</dbReference>
<reference evidence="2 3" key="1">
    <citation type="submission" date="2018-11" db="EMBL/GenBank/DDBJ databases">
        <title>Genome assembly of Steccherinum ochraceum LE-BIN_3174, the white-rot fungus of the Steccherinaceae family (The Residual Polyporoid clade, Polyporales, Basidiomycota).</title>
        <authorList>
            <person name="Fedorova T.V."/>
            <person name="Glazunova O.A."/>
            <person name="Landesman E.O."/>
            <person name="Moiseenko K.V."/>
            <person name="Psurtseva N.V."/>
            <person name="Savinova O.S."/>
            <person name="Shakhova N.V."/>
            <person name="Tyazhelova T.V."/>
            <person name="Vasina D.V."/>
        </authorList>
    </citation>
    <scope>NUCLEOTIDE SEQUENCE [LARGE SCALE GENOMIC DNA]</scope>
    <source>
        <strain evidence="2 3">LE-BIN_3174</strain>
    </source>
</reference>
<dbReference type="Gene3D" id="2.60.120.650">
    <property type="entry name" value="Cupin"/>
    <property type="match status" value="1"/>
</dbReference>
<dbReference type="Proteomes" id="UP000292702">
    <property type="component" value="Unassembled WGS sequence"/>
</dbReference>
<feature type="region of interest" description="Disordered" evidence="1">
    <location>
        <begin position="423"/>
        <end position="456"/>
    </location>
</feature>
<accession>A0A4R0R253</accession>
<protein>
    <recommendedName>
        <fullName evidence="4">JmjC domain-containing protein</fullName>
    </recommendedName>
</protein>
<dbReference type="SUPFAM" id="SSF51197">
    <property type="entry name" value="Clavaminate synthase-like"/>
    <property type="match status" value="1"/>
</dbReference>
<organism evidence="2 3">
    <name type="scientific">Steccherinum ochraceum</name>
    <dbReference type="NCBI Taxonomy" id="92696"/>
    <lineage>
        <taxon>Eukaryota</taxon>
        <taxon>Fungi</taxon>
        <taxon>Dikarya</taxon>
        <taxon>Basidiomycota</taxon>
        <taxon>Agaricomycotina</taxon>
        <taxon>Agaricomycetes</taxon>
        <taxon>Polyporales</taxon>
        <taxon>Steccherinaceae</taxon>
        <taxon>Steccherinum</taxon>
    </lineage>
</organism>
<dbReference type="AlphaFoldDB" id="A0A4R0R253"/>
<feature type="compositionally biased region" description="Acidic residues" evidence="1">
    <location>
        <begin position="681"/>
        <end position="692"/>
    </location>
</feature>
<feature type="region of interest" description="Disordered" evidence="1">
    <location>
        <begin position="534"/>
        <end position="692"/>
    </location>
</feature>
<gene>
    <name evidence="2" type="ORF">EIP91_011524</name>
</gene>
<proteinExistence type="predicted"/>
<keyword evidence="3" id="KW-1185">Reference proteome</keyword>
<feature type="compositionally biased region" description="Polar residues" evidence="1">
    <location>
        <begin position="626"/>
        <end position="638"/>
    </location>
</feature>
<feature type="compositionally biased region" description="Basic residues" evidence="1">
    <location>
        <begin position="575"/>
        <end position="590"/>
    </location>
</feature>
<comment type="caution">
    <text evidence="2">The sequence shown here is derived from an EMBL/GenBank/DDBJ whole genome shotgun (WGS) entry which is preliminary data.</text>
</comment>
<dbReference type="OrthoDB" id="4161428at2759"/>
<evidence type="ECO:0000313" key="2">
    <source>
        <dbReference type="EMBL" id="TCD59763.1"/>
    </source>
</evidence>
<feature type="compositionally biased region" description="Acidic residues" evidence="1">
    <location>
        <begin position="534"/>
        <end position="570"/>
    </location>
</feature>
<dbReference type="STRING" id="92696.A0A4R0R253"/>
<evidence type="ECO:0000313" key="3">
    <source>
        <dbReference type="Proteomes" id="UP000292702"/>
    </source>
</evidence>
<name>A0A4R0R253_9APHY</name>